<dbReference type="Proteomes" id="UP000501690">
    <property type="component" value="Linkage Group LG4"/>
</dbReference>
<protein>
    <submittedName>
        <fullName evidence="2">Uncharacterized protein</fullName>
    </submittedName>
</protein>
<feature type="region of interest" description="Disordered" evidence="1">
    <location>
        <begin position="58"/>
        <end position="177"/>
    </location>
</feature>
<proteinExistence type="predicted"/>
<dbReference type="EMBL" id="CP039348">
    <property type="protein sequence ID" value="QCD90009.1"/>
    <property type="molecule type" value="Genomic_DNA"/>
</dbReference>
<feature type="compositionally biased region" description="Polar residues" evidence="1">
    <location>
        <begin position="125"/>
        <end position="137"/>
    </location>
</feature>
<feature type="compositionally biased region" description="Polar residues" evidence="1">
    <location>
        <begin position="58"/>
        <end position="75"/>
    </location>
</feature>
<feature type="compositionally biased region" description="Polar residues" evidence="1">
    <location>
        <begin position="1"/>
        <end position="14"/>
    </location>
</feature>
<keyword evidence="3" id="KW-1185">Reference proteome</keyword>
<evidence type="ECO:0000313" key="2">
    <source>
        <dbReference type="EMBL" id="QCD90009.1"/>
    </source>
</evidence>
<gene>
    <name evidence="2" type="ORF">DEO72_LG4g961</name>
</gene>
<feature type="compositionally biased region" description="Polar residues" evidence="1">
    <location>
        <begin position="152"/>
        <end position="163"/>
    </location>
</feature>
<reference evidence="2 3" key="1">
    <citation type="submission" date="2019-04" db="EMBL/GenBank/DDBJ databases">
        <title>An improved genome assembly and genetic linkage map for asparagus bean, Vigna unguiculata ssp. sesquipedialis.</title>
        <authorList>
            <person name="Xia Q."/>
            <person name="Zhang R."/>
            <person name="Dong Y."/>
        </authorList>
    </citation>
    <scope>NUCLEOTIDE SEQUENCE [LARGE SCALE GENOMIC DNA]</scope>
    <source>
        <tissue evidence="2">Leaf</tissue>
    </source>
</reference>
<organism evidence="2 3">
    <name type="scientific">Vigna unguiculata</name>
    <name type="common">Cowpea</name>
    <dbReference type="NCBI Taxonomy" id="3917"/>
    <lineage>
        <taxon>Eukaryota</taxon>
        <taxon>Viridiplantae</taxon>
        <taxon>Streptophyta</taxon>
        <taxon>Embryophyta</taxon>
        <taxon>Tracheophyta</taxon>
        <taxon>Spermatophyta</taxon>
        <taxon>Magnoliopsida</taxon>
        <taxon>eudicotyledons</taxon>
        <taxon>Gunneridae</taxon>
        <taxon>Pentapetalae</taxon>
        <taxon>rosids</taxon>
        <taxon>fabids</taxon>
        <taxon>Fabales</taxon>
        <taxon>Fabaceae</taxon>
        <taxon>Papilionoideae</taxon>
        <taxon>50 kb inversion clade</taxon>
        <taxon>NPAAA clade</taxon>
        <taxon>indigoferoid/millettioid clade</taxon>
        <taxon>Phaseoleae</taxon>
        <taxon>Vigna</taxon>
    </lineage>
</organism>
<feature type="compositionally biased region" description="Low complexity" evidence="1">
    <location>
        <begin position="81"/>
        <end position="101"/>
    </location>
</feature>
<feature type="compositionally biased region" description="Basic and acidic residues" evidence="1">
    <location>
        <begin position="166"/>
        <end position="177"/>
    </location>
</feature>
<evidence type="ECO:0000313" key="3">
    <source>
        <dbReference type="Proteomes" id="UP000501690"/>
    </source>
</evidence>
<name>A0A4D6LMH7_VIGUN</name>
<dbReference type="AlphaFoldDB" id="A0A4D6LMH7"/>
<accession>A0A4D6LMH7</accession>
<feature type="region of interest" description="Disordered" evidence="1">
    <location>
        <begin position="1"/>
        <end position="26"/>
    </location>
</feature>
<sequence>MHNTTSMAARTCNSPEIRPPSTPPHHFVHALARPAHSSPSRRPPFTFQHLHCRSASANSNINAVPPSATATQLRNSAPLHPRSAATVAAATPPSSFTPAPARLVPTAPFKPRQPRQPQLHHHLRTGTTSESICTTVLSPPDPSDHHEPPRQSPEQCHRTTAPSDAQPREEGGRSSKP</sequence>
<evidence type="ECO:0000256" key="1">
    <source>
        <dbReference type="SAM" id="MobiDB-lite"/>
    </source>
</evidence>